<keyword evidence="6" id="KW-1185">Reference proteome</keyword>
<dbReference type="EMBL" id="JAZHFS010000034">
    <property type="protein sequence ID" value="MEF2114962.1"/>
    <property type="molecule type" value="Genomic_DNA"/>
</dbReference>
<organism evidence="5 6">
    <name type="scientific">Clostridium frigoriphilum</name>
    <dbReference type="NCBI Taxonomy" id="443253"/>
    <lineage>
        <taxon>Bacteria</taxon>
        <taxon>Bacillati</taxon>
        <taxon>Bacillota</taxon>
        <taxon>Clostridia</taxon>
        <taxon>Eubacteriales</taxon>
        <taxon>Clostridiaceae</taxon>
        <taxon>Clostridium</taxon>
    </lineage>
</organism>
<dbReference type="InterPro" id="IPR000409">
    <property type="entry name" value="BEACH_dom"/>
</dbReference>
<feature type="domain" description="BEACH" evidence="4">
    <location>
        <begin position="1"/>
        <end position="53"/>
    </location>
</feature>
<sequence>MALKTLSPFPYFGGKARLASLISDMLDYNNTDLYIEPFGGAARLLFNKPHHKIEIYNDSSAGLCAFMRVMSNKDTANELINRIYGTEYSLEEFHHYMMIRNEAEDHFIDELKRQALVYLKQLNFIYYSEDLEKLRDNIRYKRIDAIAKSYDKVIKDTNFKVEELNILGNFKRLFDDYIIIYKKILSPAYEEQYILYFEEFKHMTIKEVKKEIAVYLDKSKTLMSSQNDKLDFYKKIEKLEKKLLDVLNMTLTSMNKNRLKQYEEKVHMRAKKIAYSETSNNHDNVSIGDMDLAVATYVIYSQSRDGMAKDWSAVKYKSTDDYHRAISRLYDVAERLEGVHVSQVGALLYVLKCPYLNDERAMIYFDPSYLKPEDEKKNLGEIYKDSFTYEDHEIFLKTIYKGKCKMLVSNYNTELYNKYLNADNGWRSVQVDTTTGVGGIKGNGRMEVLWYNYY</sequence>
<dbReference type="InterPro" id="IPR012327">
    <property type="entry name" value="MeTrfase_D12"/>
</dbReference>
<comment type="caution">
    <text evidence="5">The sequence shown here is derived from an EMBL/GenBank/DDBJ whole genome shotgun (WGS) entry which is preliminary data.</text>
</comment>
<evidence type="ECO:0000256" key="3">
    <source>
        <dbReference type="ARBA" id="ARBA00022691"/>
    </source>
</evidence>
<protein>
    <submittedName>
        <fullName evidence="5">DNA adenine methylase</fullName>
    </submittedName>
</protein>
<keyword evidence="3" id="KW-0949">S-adenosyl-L-methionine</keyword>
<accession>A0ABU7UUC3</accession>
<evidence type="ECO:0000313" key="5">
    <source>
        <dbReference type="EMBL" id="MEF2114962.1"/>
    </source>
</evidence>
<proteinExistence type="predicted"/>
<keyword evidence="2" id="KW-0808">Transferase</keyword>
<dbReference type="Pfam" id="PF02086">
    <property type="entry name" value="MethyltransfD12"/>
    <property type="match status" value="1"/>
</dbReference>
<dbReference type="Proteomes" id="UP001498469">
    <property type="component" value="Unassembled WGS sequence"/>
</dbReference>
<dbReference type="RefSeq" id="WP_216254917.1">
    <property type="nucleotide sequence ID" value="NZ_JAZHFS010000034.1"/>
</dbReference>
<reference evidence="5 6" key="1">
    <citation type="submission" date="2023-11" db="EMBL/GenBank/DDBJ databases">
        <title>Draft genome sequence of a psychrophilic Clostridium strain from permafrost water brine.</title>
        <authorList>
            <person name="Shcherbakova V.A."/>
            <person name="Trubitsyn V.E."/>
            <person name="Zakharyuk A.G."/>
        </authorList>
    </citation>
    <scope>NUCLEOTIDE SEQUENCE [LARGE SCALE GENOMIC DNA]</scope>
    <source>
        <strain evidence="5 6">14F</strain>
    </source>
</reference>
<dbReference type="GO" id="GO:0008168">
    <property type="term" value="F:methyltransferase activity"/>
    <property type="evidence" value="ECO:0007669"/>
    <property type="project" value="UniProtKB-KW"/>
</dbReference>
<gene>
    <name evidence="5" type="ORF">SJI18_21980</name>
</gene>
<evidence type="ECO:0000256" key="1">
    <source>
        <dbReference type="ARBA" id="ARBA00022603"/>
    </source>
</evidence>
<evidence type="ECO:0000313" key="6">
    <source>
        <dbReference type="Proteomes" id="UP001498469"/>
    </source>
</evidence>
<evidence type="ECO:0000256" key="2">
    <source>
        <dbReference type="ARBA" id="ARBA00022679"/>
    </source>
</evidence>
<keyword evidence="1 5" id="KW-0489">Methyltransferase</keyword>
<name>A0ABU7UUC3_9CLOT</name>
<dbReference type="PROSITE" id="PS50197">
    <property type="entry name" value="BEACH"/>
    <property type="match status" value="1"/>
</dbReference>
<dbReference type="PANTHER" id="PTHR30481">
    <property type="entry name" value="DNA ADENINE METHYLASE"/>
    <property type="match status" value="1"/>
</dbReference>
<evidence type="ECO:0000259" key="4">
    <source>
        <dbReference type="PROSITE" id="PS50197"/>
    </source>
</evidence>
<dbReference type="GO" id="GO:0032259">
    <property type="term" value="P:methylation"/>
    <property type="evidence" value="ECO:0007669"/>
    <property type="project" value="UniProtKB-KW"/>
</dbReference>